<feature type="domain" description="Zn(2)-C6 fungal-type" evidence="4">
    <location>
        <begin position="22"/>
        <end position="54"/>
    </location>
</feature>
<dbReference type="SMART" id="SM00066">
    <property type="entry name" value="GAL4"/>
    <property type="match status" value="1"/>
</dbReference>
<dbReference type="PROSITE" id="PS50048">
    <property type="entry name" value="ZN2_CY6_FUNGAL_2"/>
    <property type="match status" value="1"/>
</dbReference>
<dbReference type="InterPro" id="IPR036864">
    <property type="entry name" value="Zn2-C6_fun-type_DNA-bd_sf"/>
</dbReference>
<protein>
    <recommendedName>
        <fullName evidence="4">Zn(2)-C6 fungal-type domain-containing protein</fullName>
    </recommendedName>
</protein>
<gene>
    <name evidence="5" type="ORF">PG991_006599</name>
</gene>
<evidence type="ECO:0000256" key="2">
    <source>
        <dbReference type="SAM" id="MobiDB-lite"/>
    </source>
</evidence>
<reference evidence="5 6" key="1">
    <citation type="submission" date="2023-01" db="EMBL/GenBank/DDBJ databases">
        <title>Analysis of 21 Apiospora genomes using comparative genomics revels a genus with tremendous synthesis potential of carbohydrate active enzymes and secondary metabolites.</title>
        <authorList>
            <person name="Sorensen T."/>
        </authorList>
    </citation>
    <scope>NUCLEOTIDE SEQUENCE [LARGE SCALE GENOMIC DNA]</scope>
    <source>
        <strain evidence="5 6">CBS 20057</strain>
    </source>
</reference>
<dbReference type="PROSITE" id="PS00463">
    <property type="entry name" value="ZN2_CY6_FUNGAL_1"/>
    <property type="match status" value="1"/>
</dbReference>
<evidence type="ECO:0000256" key="3">
    <source>
        <dbReference type="SAM" id="Phobius"/>
    </source>
</evidence>
<keyword evidence="3" id="KW-1133">Transmembrane helix</keyword>
<feature type="region of interest" description="Disordered" evidence="2">
    <location>
        <begin position="211"/>
        <end position="232"/>
    </location>
</feature>
<name>A0ABR1S115_9PEZI</name>
<keyword evidence="3" id="KW-0472">Membrane</keyword>
<comment type="caution">
    <text evidence="5">The sequence shown here is derived from an EMBL/GenBank/DDBJ whole genome shotgun (WGS) entry which is preliminary data.</text>
</comment>
<dbReference type="CDD" id="cd00067">
    <property type="entry name" value="GAL4"/>
    <property type="match status" value="1"/>
</dbReference>
<feature type="transmembrane region" description="Helical" evidence="3">
    <location>
        <begin position="306"/>
        <end position="327"/>
    </location>
</feature>
<keyword evidence="3" id="KW-0812">Transmembrane</keyword>
<proteinExistence type="predicted"/>
<keyword evidence="1" id="KW-0539">Nucleus</keyword>
<dbReference type="EMBL" id="JAQQWI010000008">
    <property type="protein sequence ID" value="KAK8023360.1"/>
    <property type="molecule type" value="Genomic_DNA"/>
</dbReference>
<evidence type="ECO:0000313" key="5">
    <source>
        <dbReference type="EMBL" id="KAK8023360.1"/>
    </source>
</evidence>
<dbReference type="Pfam" id="PF00172">
    <property type="entry name" value="Zn_clus"/>
    <property type="match status" value="1"/>
</dbReference>
<evidence type="ECO:0000313" key="6">
    <source>
        <dbReference type="Proteomes" id="UP001396898"/>
    </source>
</evidence>
<dbReference type="SUPFAM" id="SSF57701">
    <property type="entry name" value="Zn2/Cys6 DNA-binding domain"/>
    <property type="match status" value="1"/>
</dbReference>
<evidence type="ECO:0000256" key="1">
    <source>
        <dbReference type="ARBA" id="ARBA00023242"/>
    </source>
</evidence>
<evidence type="ECO:0000259" key="4">
    <source>
        <dbReference type="PROSITE" id="PS50048"/>
    </source>
</evidence>
<feature type="region of interest" description="Disordered" evidence="2">
    <location>
        <begin position="93"/>
        <end position="133"/>
    </location>
</feature>
<dbReference type="Gene3D" id="4.10.240.10">
    <property type="entry name" value="Zn(2)-C6 fungal-type DNA-binding domain"/>
    <property type="match status" value="1"/>
</dbReference>
<keyword evidence="6" id="KW-1185">Reference proteome</keyword>
<dbReference type="Proteomes" id="UP001396898">
    <property type="component" value="Unassembled WGS sequence"/>
</dbReference>
<sequence length="394" mass="43288">MSRPQSHDQTSGGHDARLVRNACDACHTRKIRCVTPQAGGPCLHCQSKDLSCYFLPRYKSGRPRANAPWTEWAGDSGHSNSNRAVEVVMEPGLVQGRRRSRPSSPDCSEPAWSGKRHQQKNPSHRQDPLGTSSSHSFWGAYQCPSPSSTLPPLFHHDSPVLFASELPDLFGQDLFEQPAPTPTPAPPASPPSRLIDVAPVPRMRTGVSNETIETTTQSIARRCPPHEPGSQGRASENQFFVLLHHCGKLQHLIQAMSPVDLPTPAGESTLGTPELQGEAPDHLGEVLERVGSSCEAMLEMGRPMDLATWALVVAVACKVLQVFNIALSHQSLRVTTIKGMLVHKKLDLYLTQVRAVMEQIERESPNGPHVNKELSESYGFIRKRLASLYQETHA</sequence>
<feature type="compositionally biased region" description="Basic residues" evidence="2">
    <location>
        <begin position="114"/>
        <end position="123"/>
    </location>
</feature>
<accession>A0ABR1S115</accession>
<feature type="compositionally biased region" description="Pro residues" evidence="2">
    <location>
        <begin position="179"/>
        <end position="190"/>
    </location>
</feature>
<dbReference type="InterPro" id="IPR001138">
    <property type="entry name" value="Zn2Cys6_DnaBD"/>
</dbReference>
<feature type="region of interest" description="Disordered" evidence="2">
    <location>
        <begin position="173"/>
        <end position="193"/>
    </location>
</feature>
<organism evidence="5 6">
    <name type="scientific">Apiospora marii</name>
    <dbReference type="NCBI Taxonomy" id="335849"/>
    <lineage>
        <taxon>Eukaryota</taxon>
        <taxon>Fungi</taxon>
        <taxon>Dikarya</taxon>
        <taxon>Ascomycota</taxon>
        <taxon>Pezizomycotina</taxon>
        <taxon>Sordariomycetes</taxon>
        <taxon>Xylariomycetidae</taxon>
        <taxon>Amphisphaeriales</taxon>
        <taxon>Apiosporaceae</taxon>
        <taxon>Apiospora</taxon>
    </lineage>
</organism>